<organism evidence="1 2">
    <name type="scientific">Haloarcula amylolytica JCM 13557</name>
    <dbReference type="NCBI Taxonomy" id="1227452"/>
    <lineage>
        <taxon>Archaea</taxon>
        <taxon>Methanobacteriati</taxon>
        <taxon>Methanobacteriota</taxon>
        <taxon>Stenosarchaea group</taxon>
        <taxon>Halobacteria</taxon>
        <taxon>Halobacteriales</taxon>
        <taxon>Haloarculaceae</taxon>
        <taxon>Haloarcula</taxon>
    </lineage>
</organism>
<proteinExistence type="predicted"/>
<evidence type="ECO:0000313" key="1">
    <source>
        <dbReference type="EMBL" id="EMA16141.1"/>
    </source>
</evidence>
<comment type="caution">
    <text evidence="1">The sequence shown here is derived from an EMBL/GenBank/DDBJ whole genome shotgun (WGS) entry which is preliminary data.</text>
</comment>
<accession>M0K4L2</accession>
<protein>
    <submittedName>
        <fullName evidence="1">Integrase</fullName>
    </submittedName>
</protein>
<dbReference type="InterPro" id="IPR011010">
    <property type="entry name" value="DNA_brk_join_enz"/>
</dbReference>
<evidence type="ECO:0000313" key="2">
    <source>
        <dbReference type="Proteomes" id="UP000011623"/>
    </source>
</evidence>
<dbReference type="GO" id="GO:0003677">
    <property type="term" value="F:DNA binding"/>
    <property type="evidence" value="ECO:0007669"/>
    <property type="project" value="InterPro"/>
</dbReference>
<dbReference type="PATRIC" id="fig|1227452.3.peg.3638"/>
<dbReference type="SUPFAM" id="SSF56349">
    <property type="entry name" value="DNA breaking-rejoining enzymes"/>
    <property type="match status" value="1"/>
</dbReference>
<dbReference type="Proteomes" id="UP000011623">
    <property type="component" value="Unassembled WGS sequence"/>
</dbReference>
<dbReference type="AlphaFoldDB" id="M0K4L2"/>
<gene>
    <name evidence="1" type="ORF">C442_18289</name>
</gene>
<dbReference type="EMBL" id="AOLW01000048">
    <property type="protein sequence ID" value="EMA16141.1"/>
    <property type="molecule type" value="Genomic_DNA"/>
</dbReference>
<keyword evidence="2" id="KW-1185">Reference proteome</keyword>
<name>M0K4L2_9EURY</name>
<sequence>MVNSERISYLANQTDMDLNHLHMMAGHAKFETTLQYAHTNWDAARESYRGAVSNTQ</sequence>
<reference evidence="1 2" key="1">
    <citation type="journal article" date="2014" name="PLoS Genet.">
        <title>Phylogenetically driven sequencing of extremely halophilic archaea reveals strategies for static and dynamic osmo-response.</title>
        <authorList>
            <person name="Becker E.A."/>
            <person name="Seitzer P.M."/>
            <person name="Tritt A."/>
            <person name="Larsen D."/>
            <person name="Krusor M."/>
            <person name="Yao A.I."/>
            <person name="Wu D."/>
            <person name="Madern D."/>
            <person name="Eisen J.A."/>
            <person name="Darling A.E."/>
            <person name="Facciotti M.T."/>
        </authorList>
    </citation>
    <scope>NUCLEOTIDE SEQUENCE [LARGE SCALE GENOMIC DNA]</scope>
    <source>
        <strain evidence="1 2">JCM 13557</strain>
    </source>
</reference>